<proteinExistence type="predicted"/>
<dbReference type="AlphaFoldDB" id="U5CZU8"/>
<dbReference type="Gene3D" id="3.40.30.10">
    <property type="entry name" value="Glutaredoxin"/>
    <property type="match status" value="1"/>
</dbReference>
<keyword evidence="5 7" id="KW-0472">Membrane</keyword>
<protein>
    <recommendedName>
        <fullName evidence="9">Thioredoxin domain-containing protein</fullName>
    </recommendedName>
</protein>
<keyword evidence="2 7" id="KW-0812">Transmembrane</keyword>
<comment type="subcellular location">
    <subcellularLocation>
        <location evidence="1">Membrane</location>
        <topology evidence="1">Single-pass membrane protein</topology>
    </subcellularLocation>
</comment>
<keyword evidence="4 7" id="KW-1133">Transmembrane helix</keyword>
<dbReference type="PANTHER" id="PTHR46854:SF1">
    <property type="entry name" value="5'-ADENYLYLSULFATE REDUCTASE-LIKE 4-RELATED"/>
    <property type="match status" value="1"/>
</dbReference>
<evidence type="ECO:0000259" key="9">
    <source>
        <dbReference type="PROSITE" id="PS51352"/>
    </source>
</evidence>
<reference evidence="11" key="1">
    <citation type="journal article" date="2013" name="Science">
        <title>The Amborella genome and the evolution of flowering plants.</title>
        <authorList>
            <consortium name="Amborella Genome Project"/>
        </authorList>
    </citation>
    <scope>NUCLEOTIDE SEQUENCE [LARGE SCALE GENOMIC DNA]</scope>
</reference>
<keyword evidence="6" id="KW-0325">Glycoprotein</keyword>
<dbReference type="SUPFAM" id="SSF52833">
    <property type="entry name" value="Thioredoxin-like"/>
    <property type="match status" value="1"/>
</dbReference>
<dbReference type="OMA" id="VPICTPR"/>
<evidence type="ECO:0000313" key="11">
    <source>
        <dbReference type="Proteomes" id="UP000017836"/>
    </source>
</evidence>
<evidence type="ECO:0000256" key="7">
    <source>
        <dbReference type="SAM" id="Phobius"/>
    </source>
</evidence>
<dbReference type="OrthoDB" id="19690at2759"/>
<evidence type="ECO:0000256" key="4">
    <source>
        <dbReference type="ARBA" id="ARBA00022989"/>
    </source>
</evidence>
<evidence type="ECO:0000256" key="3">
    <source>
        <dbReference type="ARBA" id="ARBA00022729"/>
    </source>
</evidence>
<dbReference type="HOGENOM" id="CLU_051582_2_0_1"/>
<feature type="signal peptide" evidence="8">
    <location>
        <begin position="1"/>
        <end position="27"/>
    </location>
</feature>
<gene>
    <name evidence="10" type="ORF">AMTR_s00038p00202780</name>
</gene>
<dbReference type="InterPro" id="IPR036249">
    <property type="entry name" value="Thioredoxin-like_sf"/>
</dbReference>
<evidence type="ECO:0000313" key="10">
    <source>
        <dbReference type="EMBL" id="ERN14652.1"/>
    </source>
</evidence>
<accession>U5CZU8</accession>
<dbReference type="GO" id="GO:0016020">
    <property type="term" value="C:membrane"/>
    <property type="evidence" value="ECO:0007669"/>
    <property type="project" value="UniProtKB-SubCell"/>
</dbReference>
<dbReference type="PROSITE" id="PS51352">
    <property type="entry name" value="THIOREDOXIN_2"/>
    <property type="match status" value="1"/>
</dbReference>
<dbReference type="PANTHER" id="PTHR46854">
    <property type="entry name" value="5'-ADENYLYLSULFATE REDUCTASE-LIKE 4-RELATED"/>
    <property type="match status" value="1"/>
</dbReference>
<dbReference type="Proteomes" id="UP000017836">
    <property type="component" value="Unassembled WGS sequence"/>
</dbReference>
<feature type="chain" id="PRO_5004658802" description="Thioredoxin domain-containing protein" evidence="8">
    <location>
        <begin position="28"/>
        <end position="255"/>
    </location>
</feature>
<feature type="domain" description="Thioredoxin" evidence="9">
    <location>
        <begin position="51"/>
        <end position="172"/>
    </location>
</feature>
<keyword evidence="3 8" id="KW-0732">Signal</keyword>
<dbReference type="EMBL" id="KI392532">
    <property type="protein sequence ID" value="ERN14652.1"/>
    <property type="molecule type" value="Genomic_DNA"/>
</dbReference>
<evidence type="ECO:0000256" key="1">
    <source>
        <dbReference type="ARBA" id="ARBA00004167"/>
    </source>
</evidence>
<feature type="transmembrane region" description="Helical" evidence="7">
    <location>
        <begin position="221"/>
        <end position="243"/>
    </location>
</feature>
<dbReference type="Pfam" id="PF00085">
    <property type="entry name" value="Thioredoxin"/>
    <property type="match status" value="1"/>
</dbReference>
<organism evidence="10 11">
    <name type="scientific">Amborella trichopoda</name>
    <dbReference type="NCBI Taxonomy" id="13333"/>
    <lineage>
        <taxon>Eukaryota</taxon>
        <taxon>Viridiplantae</taxon>
        <taxon>Streptophyta</taxon>
        <taxon>Embryophyta</taxon>
        <taxon>Tracheophyta</taxon>
        <taxon>Spermatophyta</taxon>
        <taxon>Magnoliopsida</taxon>
        <taxon>Amborellales</taxon>
        <taxon>Amborellaceae</taxon>
        <taxon>Amborella</taxon>
    </lineage>
</organism>
<dbReference type="KEGG" id="atr:18442917"/>
<dbReference type="InterPro" id="IPR044606">
    <property type="entry name" value="APRL4/6"/>
</dbReference>
<dbReference type="Gramene" id="ERN14652">
    <property type="protein sequence ID" value="ERN14652"/>
    <property type="gene ID" value="AMTR_s00038p00202780"/>
</dbReference>
<name>U5CZU8_AMBTC</name>
<sequence length="255" mass="29128">MADRILRMGPILAFILSTLLLVVPLQAQSICPIISITDFILRRSDICYTLDSICPIASRVEVPTVAVVNEISLERALNLIHKNSEKYVAILFYASWCPFSKICKTSFAILPSLFPTIHHFAVEESTIKPSSLSKYGVRGFPTLFLQNATTRVRYRGARNVRAFARFYKSTTGINPISPNYFEQKQMESLLLSLSRLGDDEAEHCPFSWARYPEKLVRQETYLALACSFLLVRLLYFVSPTLIVQARRLWRQRSKP</sequence>
<dbReference type="InterPro" id="IPR013766">
    <property type="entry name" value="Thioredoxin_domain"/>
</dbReference>
<evidence type="ECO:0000256" key="2">
    <source>
        <dbReference type="ARBA" id="ARBA00022692"/>
    </source>
</evidence>
<keyword evidence="11" id="KW-1185">Reference proteome</keyword>
<evidence type="ECO:0000256" key="6">
    <source>
        <dbReference type="ARBA" id="ARBA00023180"/>
    </source>
</evidence>
<dbReference type="eggNOG" id="KOG2640">
    <property type="taxonomic scope" value="Eukaryota"/>
</dbReference>
<evidence type="ECO:0000256" key="5">
    <source>
        <dbReference type="ARBA" id="ARBA00023136"/>
    </source>
</evidence>
<evidence type="ECO:0000256" key="8">
    <source>
        <dbReference type="SAM" id="SignalP"/>
    </source>
</evidence>